<feature type="transmembrane region" description="Helical" evidence="7">
    <location>
        <begin position="350"/>
        <end position="370"/>
    </location>
</feature>
<dbReference type="InterPro" id="IPR010290">
    <property type="entry name" value="TM_effector"/>
</dbReference>
<keyword evidence="2" id="KW-0813">Transport</keyword>
<feature type="transmembrane region" description="Helical" evidence="7">
    <location>
        <begin position="81"/>
        <end position="109"/>
    </location>
</feature>
<evidence type="ECO:0000256" key="4">
    <source>
        <dbReference type="ARBA" id="ARBA00022692"/>
    </source>
</evidence>
<evidence type="ECO:0000256" key="6">
    <source>
        <dbReference type="ARBA" id="ARBA00023136"/>
    </source>
</evidence>
<feature type="transmembrane region" description="Helical" evidence="7">
    <location>
        <begin position="161"/>
        <end position="186"/>
    </location>
</feature>
<dbReference type="GO" id="GO:0022857">
    <property type="term" value="F:transmembrane transporter activity"/>
    <property type="evidence" value="ECO:0007669"/>
    <property type="project" value="InterPro"/>
</dbReference>
<feature type="transmembrane region" description="Helical" evidence="7">
    <location>
        <begin position="222"/>
        <end position="246"/>
    </location>
</feature>
<keyword evidence="6 7" id="KW-0472">Membrane</keyword>
<evidence type="ECO:0000256" key="5">
    <source>
        <dbReference type="ARBA" id="ARBA00022989"/>
    </source>
</evidence>
<feature type="transmembrane region" description="Helical" evidence="7">
    <location>
        <begin position="258"/>
        <end position="278"/>
    </location>
</feature>
<dbReference type="EMBL" id="RBXO01000001">
    <property type="protein sequence ID" value="RKT55364.1"/>
    <property type="molecule type" value="Genomic_DNA"/>
</dbReference>
<protein>
    <submittedName>
        <fullName evidence="9">Putative MFS family arabinose efflux permease</fullName>
    </submittedName>
</protein>
<evidence type="ECO:0000256" key="1">
    <source>
        <dbReference type="ARBA" id="ARBA00004651"/>
    </source>
</evidence>
<evidence type="ECO:0000256" key="3">
    <source>
        <dbReference type="ARBA" id="ARBA00022475"/>
    </source>
</evidence>
<evidence type="ECO:0000256" key="2">
    <source>
        <dbReference type="ARBA" id="ARBA00022448"/>
    </source>
</evidence>
<feature type="transmembrane region" description="Helical" evidence="7">
    <location>
        <begin position="376"/>
        <end position="394"/>
    </location>
</feature>
<comment type="caution">
    <text evidence="9">The sequence shown here is derived from an EMBL/GenBank/DDBJ whole genome shotgun (WGS) entry which is preliminary data.</text>
</comment>
<feature type="transmembrane region" description="Helical" evidence="7">
    <location>
        <begin position="40"/>
        <end position="60"/>
    </location>
</feature>
<dbReference type="InterPro" id="IPR036259">
    <property type="entry name" value="MFS_trans_sf"/>
</dbReference>
<comment type="subcellular location">
    <subcellularLocation>
        <location evidence="1">Cell membrane</location>
        <topology evidence="1">Multi-pass membrane protein</topology>
    </subcellularLocation>
</comment>
<feature type="transmembrane region" description="Helical" evidence="7">
    <location>
        <begin position="285"/>
        <end position="304"/>
    </location>
</feature>
<evidence type="ECO:0000313" key="9">
    <source>
        <dbReference type="EMBL" id="RKT55364.1"/>
    </source>
</evidence>
<dbReference type="Proteomes" id="UP000282084">
    <property type="component" value="Unassembled WGS sequence"/>
</dbReference>
<dbReference type="PROSITE" id="PS50850">
    <property type="entry name" value="MFS"/>
    <property type="match status" value="1"/>
</dbReference>
<keyword evidence="10" id="KW-1185">Reference proteome</keyword>
<keyword evidence="4 7" id="KW-0812">Transmembrane</keyword>
<dbReference type="PANTHER" id="PTHR23513">
    <property type="entry name" value="INTEGRAL MEMBRANE EFFLUX PROTEIN-RELATED"/>
    <property type="match status" value="1"/>
</dbReference>
<dbReference type="Gene3D" id="1.20.1250.20">
    <property type="entry name" value="MFS general substrate transporter like domains"/>
    <property type="match status" value="1"/>
</dbReference>
<reference evidence="9 10" key="1">
    <citation type="submission" date="2018-10" db="EMBL/GenBank/DDBJ databases">
        <title>Sequencing the genomes of 1000 actinobacteria strains.</title>
        <authorList>
            <person name="Klenk H.-P."/>
        </authorList>
    </citation>
    <scope>NUCLEOTIDE SEQUENCE [LARGE SCALE GENOMIC DNA]</scope>
    <source>
        <strain evidence="9 10">DSM 43800</strain>
    </source>
</reference>
<dbReference type="GO" id="GO:0005886">
    <property type="term" value="C:plasma membrane"/>
    <property type="evidence" value="ECO:0007669"/>
    <property type="project" value="UniProtKB-SubCell"/>
</dbReference>
<evidence type="ECO:0000259" key="8">
    <source>
        <dbReference type="PROSITE" id="PS50850"/>
    </source>
</evidence>
<dbReference type="SUPFAM" id="SSF103473">
    <property type="entry name" value="MFS general substrate transporter"/>
    <property type="match status" value="1"/>
</dbReference>
<keyword evidence="5 7" id="KW-1133">Transmembrane helix</keyword>
<feature type="transmembrane region" description="Helical" evidence="7">
    <location>
        <begin position="310"/>
        <end position="329"/>
    </location>
</feature>
<evidence type="ECO:0000313" key="10">
    <source>
        <dbReference type="Proteomes" id="UP000282084"/>
    </source>
</evidence>
<proteinExistence type="predicted"/>
<dbReference type="Pfam" id="PF05977">
    <property type="entry name" value="MFS_3"/>
    <property type="match status" value="1"/>
</dbReference>
<dbReference type="AlphaFoldDB" id="A0A495W1U3"/>
<dbReference type="RefSeq" id="WP_147455178.1">
    <property type="nucleotide sequence ID" value="NZ_RBXO01000001.1"/>
</dbReference>
<gene>
    <name evidence="9" type="ORF">C8E97_4029</name>
</gene>
<feature type="domain" description="Major facilitator superfamily (MFS) profile" evidence="8">
    <location>
        <begin position="220"/>
        <end position="398"/>
    </location>
</feature>
<dbReference type="PANTHER" id="PTHR23513:SF6">
    <property type="entry name" value="MAJOR FACILITATOR SUPERFAMILY ASSOCIATED DOMAIN-CONTAINING PROTEIN"/>
    <property type="match status" value="1"/>
</dbReference>
<evidence type="ECO:0000256" key="7">
    <source>
        <dbReference type="SAM" id="Phobius"/>
    </source>
</evidence>
<sequence length="398" mass="40076">MVAVSPYHRLLSATALTNIGDGIRQAALPLLVVTMSRDPLLVAGVTAAGQAPWLLFGLFAGAVVDRVDRRRLVVVVDVVRVVLLAALAGAVATGLAVGAVGVVVVHLVAFGCGLAETLRDTAAATLLPRLVDDAELERANGRLLNAEIAGNELLGPPLGGYLFGVALVLPFAVNGGALAIAAALVLSLPNLFAPRPAARRAPVLAETAEGVRWLGRHRELRALVGLTGVFAFTDSAWFAVLVLYVAEEIGLPPHAYGLLLGVGAVGGLLGGGTAARVVRRTGIGVALAGSLALAAAGQALLGLAGSAVPAALGLLLGSFAFGVWNVVGLSHRQRLAPSGMLGRVIAAGRAVATSAALLGALGGGLLASAFGVRVPILLGVPVLLVCAVVAARRFRPGR</sequence>
<dbReference type="InterPro" id="IPR020846">
    <property type="entry name" value="MFS_dom"/>
</dbReference>
<dbReference type="OrthoDB" id="145388at2"/>
<name>A0A495W1U3_9PSEU</name>
<accession>A0A495W1U3</accession>
<organism evidence="9 10">
    <name type="scientific">Saccharothrix australiensis</name>
    <dbReference type="NCBI Taxonomy" id="2072"/>
    <lineage>
        <taxon>Bacteria</taxon>
        <taxon>Bacillati</taxon>
        <taxon>Actinomycetota</taxon>
        <taxon>Actinomycetes</taxon>
        <taxon>Pseudonocardiales</taxon>
        <taxon>Pseudonocardiaceae</taxon>
        <taxon>Saccharothrix</taxon>
    </lineage>
</organism>
<keyword evidence="3" id="KW-1003">Cell membrane</keyword>